<evidence type="ECO:0000256" key="6">
    <source>
        <dbReference type="ARBA" id="ARBA00022833"/>
    </source>
</evidence>
<evidence type="ECO:0000259" key="12">
    <source>
        <dbReference type="Pfam" id="PF01435"/>
    </source>
</evidence>
<keyword evidence="5 10" id="KW-0378">Hydrolase</keyword>
<dbReference type="GO" id="GO:0006508">
    <property type="term" value="P:proteolysis"/>
    <property type="evidence" value="ECO:0007669"/>
    <property type="project" value="UniProtKB-KW"/>
</dbReference>
<dbReference type="GO" id="GO:0004222">
    <property type="term" value="F:metalloendopeptidase activity"/>
    <property type="evidence" value="ECO:0007669"/>
    <property type="project" value="InterPro"/>
</dbReference>
<evidence type="ECO:0000256" key="1">
    <source>
        <dbReference type="ARBA" id="ARBA00022475"/>
    </source>
</evidence>
<dbReference type="Proteomes" id="UP001165092">
    <property type="component" value="Unassembled WGS sequence"/>
</dbReference>
<evidence type="ECO:0000313" key="14">
    <source>
        <dbReference type="Proteomes" id="UP001165092"/>
    </source>
</evidence>
<name>A0A9W6UJS3_9ACTN</name>
<dbReference type="AlphaFoldDB" id="A0A9W6UJS3"/>
<evidence type="ECO:0000256" key="9">
    <source>
        <dbReference type="ARBA" id="ARBA00023136"/>
    </source>
</evidence>
<proteinExistence type="inferred from homology"/>
<evidence type="ECO:0000256" key="7">
    <source>
        <dbReference type="ARBA" id="ARBA00022989"/>
    </source>
</evidence>
<keyword evidence="8 10" id="KW-0482">Metalloprotease</keyword>
<dbReference type="EMBL" id="BSQG01000006">
    <property type="protein sequence ID" value="GLU49144.1"/>
    <property type="molecule type" value="Genomic_DNA"/>
</dbReference>
<keyword evidence="1" id="KW-1003">Cell membrane</keyword>
<dbReference type="GO" id="GO:0046872">
    <property type="term" value="F:metal ion binding"/>
    <property type="evidence" value="ECO:0007669"/>
    <property type="project" value="UniProtKB-KW"/>
</dbReference>
<reference evidence="13" key="1">
    <citation type="submission" date="2023-02" db="EMBL/GenBank/DDBJ databases">
        <title>Nocardiopsis ansamitocini NBRC 112285.</title>
        <authorList>
            <person name="Ichikawa N."/>
            <person name="Sato H."/>
            <person name="Tonouchi N."/>
        </authorList>
    </citation>
    <scope>NUCLEOTIDE SEQUENCE</scope>
    <source>
        <strain evidence="13">NBRC 112285</strain>
    </source>
</reference>
<dbReference type="CDD" id="cd07325">
    <property type="entry name" value="M48_Ste24p_like"/>
    <property type="match status" value="1"/>
</dbReference>
<protein>
    <recommendedName>
        <fullName evidence="12">Peptidase M48 domain-containing protein</fullName>
    </recommendedName>
</protein>
<dbReference type="RefSeq" id="WP_285760623.1">
    <property type="nucleotide sequence ID" value="NZ_BSQG01000006.1"/>
</dbReference>
<dbReference type="PANTHER" id="PTHR43221:SF2">
    <property type="entry name" value="PROTEASE HTPX HOMOLOG"/>
    <property type="match status" value="1"/>
</dbReference>
<gene>
    <name evidence="13" type="ORF">Nans01_34950</name>
</gene>
<dbReference type="Pfam" id="PF01435">
    <property type="entry name" value="Peptidase_M48"/>
    <property type="match status" value="1"/>
</dbReference>
<keyword evidence="2 10" id="KW-0645">Protease</keyword>
<comment type="cofactor">
    <cofactor evidence="10">
        <name>Zn(2+)</name>
        <dbReference type="ChEBI" id="CHEBI:29105"/>
    </cofactor>
    <text evidence="10">Binds 1 zinc ion per subunit.</text>
</comment>
<comment type="similarity">
    <text evidence="10">Belongs to the peptidase M48 family.</text>
</comment>
<keyword evidence="14" id="KW-1185">Reference proteome</keyword>
<evidence type="ECO:0000256" key="8">
    <source>
        <dbReference type="ARBA" id="ARBA00023049"/>
    </source>
</evidence>
<feature type="domain" description="Peptidase M48" evidence="12">
    <location>
        <begin position="130"/>
        <end position="207"/>
    </location>
</feature>
<sequence length="311" mass="33899">MAQAKLPENHDDTARFPYGAAPLPAQFPQGYAPGTPYRSQQVPGQRSRTVPAGAASARRHPWELPLLLTCLVITVGMAAALSRALWIHSGTPGTAALAMLGTITGYWLIRGLIEADHKARSAKVSPTQFPEVYRMLRELSAAMDLRRVPAVYVGPGRRPLLGAAGHGSRRYVVLDPDLFELGGRLRDPEALRFLIAHELGHIAAGHTGYWRRLGSCAGSLLPGVGSSLSRAMEYTADDHAYAHCPDGAHGLRVLVGGKYLYPYINLGEMAERARTERGFFSLLHNLLSRRPSTVRRLAAVRDRSRPGRVFG</sequence>
<keyword evidence="3 11" id="KW-0812">Transmembrane</keyword>
<evidence type="ECO:0000256" key="3">
    <source>
        <dbReference type="ARBA" id="ARBA00022692"/>
    </source>
</evidence>
<organism evidence="13 14">
    <name type="scientific">Nocardiopsis ansamitocini</name>
    <dbReference type="NCBI Taxonomy" id="1670832"/>
    <lineage>
        <taxon>Bacteria</taxon>
        <taxon>Bacillati</taxon>
        <taxon>Actinomycetota</taxon>
        <taxon>Actinomycetes</taxon>
        <taxon>Streptosporangiales</taxon>
        <taxon>Nocardiopsidaceae</taxon>
        <taxon>Nocardiopsis</taxon>
    </lineage>
</organism>
<evidence type="ECO:0000256" key="11">
    <source>
        <dbReference type="SAM" id="Phobius"/>
    </source>
</evidence>
<dbReference type="InterPro" id="IPR001915">
    <property type="entry name" value="Peptidase_M48"/>
</dbReference>
<evidence type="ECO:0000256" key="10">
    <source>
        <dbReference type="RuleBase" id="RU003983"/>
    </source>
</evidence>
<keyword evidence="6 10" id="KW-0862">Zinc</keyword>
<evidence type="ECO:0000256" key="2">
    <source>
        <dbReference type="ARBA" id="ARBA00022670"/>
    </source>
</evidence>
<dbReference type="Gene3D" id="3.30.2010.10">
    <property type="entry name" value="Metalloproteases ('zincins'), catalytic domain"/>
    <property type="match status" value="1"/>
</dbReference>
<dbReference type="PANTHER" id="PTHR43221">
    <property type="entry name" value="PROTEASE HTPX"/>
    <property type="match status" value="1"/>
</dbReference>
<keyword evidence="7 11" id="KW-1133">Transmembrane helix</keyword>
<keyword evidence="9 11" id="KW-0472">Membrane</keyword>
<comment type="caution">
    <text evidence="13">The sequence shown here is derived from an EMBL/GenBank/DDBJ whole genome shotgun (WGS) entry which is preliminary data.</text>
</comment>
<feature type="transmembrane region" description="Helical" evidence="11">
    <location>
        <begin position="66"/>
        <end position="87"/>
    </location>
</feature>
<evidence type="ECO:0000256" key="5">
    <source>
        <dbReference type="ARBA" id="ARBA00022801"/>
    </source>
</evidence>
<evidence type="ECO:0000256" key="4">
    <source>
        <dbReference type="ARBA" id="ARBA00022723"/>
    </source>
</evidence>
<accession>A0A9W6UJS3</accession>
<keyword evidence="4" id="KW-0479">Metal-binding</keyword>
<feature type="transmembrane region" description="Helical" evidence="11">
    <location>
        <begin position="93"/>
        <end position="113"/>
    </location>
</feature>
<dbReference type="InterPro" id="IPR050083">
    <property type="entry name" value="HtpX_protease"/>
</dbReference>
<evidence type="ECO:0000313" key="13">
    <source>
        <dbReference type="EMBL" id="GLU49144.1"/>
    </source>
</evidence>